<reference evidence="2 3" key="1">
    <citation type="submission" date="2024-01" db="EMBL/GenBank/DDBJ databases">
        <title>Genome mining of biosynthetic gene clusters to explore secondary metabolites of Streptomyces sp.</title>
        <authorList>
            <person name="Baig A."/>
            <person name="Ajitkumar Shintre N."/>
            <person name="Kumar H."/>
            <person name="Anbarasu A."/>
            <person name="Ramaiah S."/>
        </authorList>
    </citation>
    <scope>NUCLEOTIDE SEQUENCE [LARGE SCALE GENOMIC DNA]</scope>
    <source>
        <strain evidence="2 3">A03</strain>
    </source>
</reference>
<sequence>QSGTDTTQDRGPTAPQSGTDTTQDRGPTAPQSGTDTTQDRGHKVPLRRKPTRTSRTKNKDRHARSRSPQTERQARELGESERQLVREVRPHVPALLERDGNGAITRVQLREIIRRQGLTGVGNDRLGLVLQELRNEDITTTRSTAR</sequence>
<dbReference type="EMBL" id="JAYMRR010000004">
    <property type="protein sequence ID" value="MFB8749204.1"/>
    <property type="molecule type" value="Genomic_DNA"/>
</dbReference>
<proteinExistence type="predicted"/>
<feature type="compositionally biased region" description="Basic and acidic residues" evidence="1">
    <location>
        <begin position="72"/>
        <end position="85"/>
    </location>
</feature>
<keyword evidence="3" id="KW-1185">Reference proteome</keyword>
<evidence type="ECO:0000313" key="2">
    <source>
        <dbReference type="EMBL" id="MFB8749204.1"/>
    </source>
</evidence>
<organism evidence="2 3">
    <name type="scientific">Streptomyces parvulus</name>
    <dbReference type="NCBI Taxonomy" id="146923"/>
    <lineage>
        <taxon>Bacteria</taxon>
        <taxon>Bacillati</taxon>
        <taxon>Actinomycetota</taxon>
        <taxon>Actinomycetes</taxon>
        <taxon>Kitasatosporales</taxon>
        <taxon>Streptomycetaceae</taxon>
        <taxon>Streptomyces</taxon>
    </lineage>
</organism>
<dbReference type="Proteomes" id="UP001585018">
    <property type="component" value="Unassembled WGS sequence"/>
</dbReference>
<feature type="non-terminal residue" evidence="2">
    <location>
        <position position="1"/>
    </location>
</feature>
<protein>
    <recommendedName>
        <fullName evidence="4">EF-hand domain-containing protein</fullName>
    </recommendedName>
</protein>
<feature type="compositionally biased region" description="Basic residues" evidence="1">
    <location>
        <begin position="43"/>
        <end position="65"/>
    </location>
</feature>
<name>A0ABV5D900_9ACTN</name>
<gene>
    <name evidence="2" type="ORF">VSS30_10375</name>
</gene>
<evidence type="ECO:0008006" key="4">
    <source>
        <dbReference type="Google" id="ProtNLM"/>
    </source>
</evidence>
<comment type="caution">
    <text evidence="2">The sequence shown here is derived from an EMBL/GenBank/DDBJ whole genome shotgun (WGS) entry which is preliminary data.</text>
</comment>
<evidence type="ECO:0000256" key="1">
    <source>
        <dbReference type="SAM" id="MobiDB-lite"/>
    </source>
</evidence>
<feature type="region of interest" description="Disordered" evidence="1">
    <location>
        <begin position="1"/>
        <end position="85"/>
    </location>
</feature>
<evidence type="ECO:0000313" key="3">
    <source>
        <dbReference type="Proteomes" id="UP001585018"/>
    </source>
</evidence>
<feature type="compositionally biased region" description="Polar residues" evidence="1">
    <location>
        <begin position="1"/>
        <end position="36"/>
    </location>
</feature>
<accession>A0ABV5D900</accession>